<gene>
    <name evidence="1" type="ORF">M3P05_08020</name>
</gene>
<dbReference type="EMBL" id="JAMFLX010000008">
    <property type="protein sequence ID" value="MCL6269882.1"/>
    <property type="molecule type" value="Genomic_DNA"/>
</dbReference>
<sequence>MSGQSISPDDQWALTLIDLENGMLVIDIFLAMVKPAEFHLMRLTQKVAEG</sequence>
<dbReference type="RefSeq" id="WP_249698985.1">
    <property type="nucleotide sequence ID" value="NZ_JAMFLX010000008.1"/>
</dbReference>
<reference evidence="1 2" key="1">
    <citation type="submission" date="2022-05" db="EMBL/GenBank/DDBJ databases">
        <authorList>
            <person name="Park J.-S."/>
        </authorList>
    </citation>
    <scope>NUCLEOTIDE SEQUENCE [LARGE SCALE GENOMIC DNA]</scope>
    <source>
        <strain evidence="1 2">2012CJ34-2</strain>
    </source>
</reference>
<evidence type="ECO:0000313" key="2">
    <source>
        <dbReference type="Proteomes" id="UP001203338"/>
    </source>
</evidence>
<name>A0ABT0PES1_9GAMM</name>
<keyword evidence="2" id="KW-1185">Reference proteome</keyword>
<protein>
    <submittedName>
        <fullName evidence="1">Uncharacterized protein</fullName>
    </submittedName>
</protein>
<dbReference type="Proteomes" id="UP001203338">
    <property type="component" value="Unassembled WGS sequence"/>
</dbReference>
<comment type="caution">
    <text evidence="1">The sequence shown here is derived from an EMBL/GenBank/DDBJ whole genome shotgun (WGS) entry which is preliminary data.</text>
</comment>
<accession>A0ABT0PES1</accession>
<proteinExistence type="predicted"/>
<organism evidence="1 2">
    <name type="scientific">Parendozoicomonas callyspongiae</name>
    <dbReference type="NCBI Taxonomy" id="2942213"/>
    <lineage>
        <taxon>Bacteria</taxon>
        <taxon>Pseudomonadati</taxon>
        <taxon>Pseudomonadota</taxon>
        <taxon>Gammaproteobacteria</taxon>
        <taxon>Oceanospirillales</taxon>
        <taxon>Endozoicomonadaceae</taxon>
        <taxon>Parendozoicomonas</taxon>
    </lineage>
</organism>
<evidence type="ECO:0000313" key="1">
    <source>
        <dbReference type="EMBL" id="MCL6269882.1"/>
    </source>
</evidence>